<comment type="caution">
    <text evidence="1">The sequence shown here is derived from an EMBL/GenBank/DDBJ whole genome shotgun (WGS) entry which is preliminary data.</text>
</comment>
<proteinExistence type="predicted"/>
<reference evidence="1 2" key="1">
    <citation type="journal article" date="2023" name="Insect Mol. Biol.">
        <title>Genome sequencing provides insights into the evolution of gene families encoding plant cell wall-degrading enzymes in longhorned beetles.</title>
        <authorList>
            <person name="Shin N.R."/>
            <person name="Okamura Y."/>
            <person name="Kirsch R."/>
            <person name="Pauchet Y."/>
        </authorList>
    </citation>
    <scope>NUCLEOTIDE SEQUENCE [LARGE SCALE GENOMIC DNA]</scope>
    <source>
        <strain evidence="1">EAD_L_NR</strain>
    </source>
</reference>
<gene>
    <name evidence="1" type="ORF">NQ315_007788</name>
</gene>
<dbReference type="Proteomes" id="UP001159042">
    <property type="component" value="Unassembled WGS sequence"/>
</dbReference>
<name>A0AAV8W8I5_9CUCU</name>
<evidence type="ECO:0000313" key="1">
    <source>
        <dbReference type="EMBL" id="KAJ8922753.1"/>
    </source>
</evidence>
<protein>
    <submittedName>
        <fullName evidence="1">Uncharacterized protein</fullName>
    </submittedName>
</protein>
<accession>A0AAV8W8I5</accession>
<evidence type="ECO:0000313" key="2">
    <source>
        <dbReference type="Proteomes" id="UP001159042"/>
    </source>
</evidence>
<organism evidence="1 2">
    <name type="scientific">Exocentrus adspersus</name>
    <dbReference type="NCBI Taxonomy" id="1586481"/>
    <lineage>
        <taxon>Eukaryota</taxon>
        <taxon>Metazoa</taxon>
        <taxon>Ecdysozoa</taxon>
        <taxon>Arthropoda</taxon>
        <taxon>Hexapoda</taxon>
        <taxon>Insecta</taxon>
        <taxon>Pterygota</taxon>
        <taxon>Neoptera</taxon>
        <taxon>Endopterygota</taxon>
        <taxon>Coleoptera</taxon>
        <taxon>Polyphaga</taxon>
        <taxon>Cucujiformia</taxon>
        <taxon>Chrysomeloidea</taxon>
        <taxon>Cerambycidae</taxon>
        <taxon>Lamiinae</taxon>
        <taxon>Acanthocinini</taxon>
        <taxon>Exocentrus</taxon>
    </lineage>
</organism>
<keyword evidence="2" id="KW-1185">Reference proteome</keyword>
<dbReference type="EMBL" id="JANEYG010000006">
    <property type="protein sequence ID" value="KAJ8922753.1"/>
    <property type="molecule type" value="Genomic_DNA"/>
</dbReference>
<sequence length="215" mass="24454">MTREVLSESVSEPAPTPLIIAQYVPKFLSLNVEILKAVKNGTEQIFDTQNKIKALVDSAESAVGKQVENVNEYVKHVEEKAKQVGTNISFCVSEKESAIRRTNFRILGDCRLERALKHQYAYALKLGKEEVVLSVVVKWCIIKHPVQGDKLKTCFDDKIKDVKDKIKEFQNEVGKTIPEALQYSHKCTKKYLDALNAAIDRIYHNFKICTDEILQ</sequence>
<dbReference type="AlphaFoldDB" id="A0AAV8W8I5"/>